<evidence type="ECO:0000256" key="1">
    <source>
        <dbReference type="SAM" id="MobiDB-lite"/>
    </source>
</evidence>
<dbReference type="EMBL" id="CP065053">
    <property type="protein sequence ID" value="QPI52118.1"/>
    <property type="molecule type" value="Genomic_DNA"/>
</dbReference>
<proteinExistence type="predicted"/>
<organism evidence="2 3">
    <name type="scientific">Massilia antarctica</name>
    <dbReference type="NCBI Taxonomy" id="2765360"/>
    <lineage>
        <taxon>Bacteria</taxon>
        <taxon>Pseudomonadati</taxon>
        <taxon>Pseudomonadota</taxon>
        <taxon>Betaproteobacteria</taxon>
        <taxon>Burkholderiales</taxon>
        <taxon>Oxalobacteraceae</taxon>
        <taxon>Telluria group</taxon>
        <taxon>Massilia</taxon>
    </lineage>
</organism>
<dbReference type="RefSeq" id="WP_206091611.1">
    <property type="nucleotide sequence ID" value="NZ_CP065053.1"/>
</dbReference>
<accession>A0AA48WGY5</accession>
<dbReference type="Proteomes" id="UP000662888">
    <property type="component" value="Chromosome"/>
</dbReference>
<reference evidence="2 3" key="1">
    <citation type="submission" date="2020-11" db="EMBL/GenBank/DDBJ databases">
        <authorList>
            <person name="Sun Q."/>
        </authorList>
    </citation>
    <scope>NUCLEOTIDE SEQUENCE [LARGE SCALE GENOMIC DNA]</scope>
    <source>
        <strain evidence="2 3">P8398</strain>
    </source>
</reference>
<keyword evidence="3" id="KW-1185">Reference proteome</keyword>
<sequence>MNYFSSRPLQAKNRRRGPSRPAALTSAASATTAGAGNFAATGQAQQVGVTAFADKPLDVERASTTLPGTLLRKRARWRLKRLLVRPVGQALEALIDRRVEEKLAQRLPAPSPAVAAARERGNAWAREEYAKVDNLTLDQAAEQSGVSGRIVNERRNDGKYYALLPHGQQRGYRFPRWQFGAPADRLSTVLQITCEASVSGWGIHIFMISPSHDLEGMAPREWIADPSKDLNKVLQVARARFTSDQGGG</sequence>
<evidence type="ECO:0000313" key="3">
    <source>
        <dbReference type="Proteomes" id="UP000662888"/>
    </source>
</evidence>
<gene>
    <name evidence="2" type="ORF">IV454_11805</name>
</gene>
<evidence type="ECO:0000313" key="2">
    <source>
        <dbReference type="EMBL" id="QPI52118.1"/>
    </source>
</evidence>
<feature type="region of interest" description="Disordered" evidence="1">
    <location>
        <begin position="1"/>
        <end position="28"/>
    </location>
</feature>
<protein>
    <submittedName>
        <fullName evidence="2">Uncharacterized protein</fullName>
    </submittedName>
</protein>
<name>A0AA48WGY5_9BURK</name>